<dbReference type="AlphaFoldDB" id="A0A6A0AID7"/>
<feature type="non-terminal residue" evidence="1">
    <location>
        <position position="263"/>
    </location>
</feature>
<name>A0A6A0AID7_HAELA</name>
<gene>
    <name evidence="1" type="ORF">HaLaN_31710</name>
</gene>
<evidence type="ECO:0000313" key="2">
    <source>
        <dbReference type="Proteomes" id="UP000485058"/>
    </source>
</evidence>
<dbReference type="Proteomes" id="UP000485058">
    <property type="component" value="Unassembled WGS sequence"/>
</dbReference>
<comment type="caution">
    <text evidence="1">The sequence shown here is derived from an EMBL/GenBank/DDBJ whole genome shotgun (WGS) entry which is preliminary data.</text>
</comment>
<accession>A0A6A0AID7</accession>
<reference evidence="1 2" key="1">
    <citation type="submission" date="2020-02" db="EMBL/GenBank/DDBJ databases">
        <title>Draft genome sequence of Haematococcus lacustris strain NIES-144.</title>
        <authorList>
            <person name="Morimoto D."/>
            <person name="Nakagawa S."/>
            <person name="Yoshida T."/>
            <person name="Sawayama S."/>
        </authorList>
    </citation>
    <scope>NUCLEOTIDE SEQUENCE [LARGE SCALE GENOMIC DNA]</scope>
    <source>
        <strain evidence="1 2">NIES-144</strain>
    </source>
</reference>
<keyword evidence="2" id="KW-1185">Reference proteome</keyword>
<feature type="non-terminal residue" evidence="1">
    <location>
        <position position="1"/>
    </location>
</feature>
<evidence type="ECO:0000313" key="1">
    <source>
        <dbReference type="EMBL" id="GFH32482.1"/>
    </source>
</evidence>
<dbReference type="EMBL" id="BLLF01006698">
    <property type="protein sequence ID" value="GFH32482.1"/>
    <property type="molecule type" value="Genomic_DNA"/>
</dbReference>
<organism evidence="1 2">
    <name type="scientific">Haematococcus lacustris</name>
    <name type="common">Green alga</name>
    <name type="synonym">Haematococcus pluvialis</name>
    <dbReference type="NCBI Taxonomy" id="44745"/>
    <lineage>
        <taxon>Eukaryota</taxon>
        <taxon>Viridiplantae</taxon>
        <taxon>Chlorophyta</taxon>
        <taxon>core chlorophytes</taxon>
        <taxon>Chlorophyceae</taxon>
        <taxon>CS clade</taxon>
        <taxon>Chlamydomonadales</taxon>
        <taxon>Haematococcaceae</taxon>
        <taxon>Haematococcus</taxon>
    </lineage>
</organism>
<protein>
    <submittedName>
        <fullName evidence="1">Uncharacterized protein</fullName>
    </submittedName>
</protein>
<proteinExistence type="predicted"/>
<sequence>KNKLVQGDQRTTQCLNLLADVATKHPQELTARLTETQELFAQLVERLMALLHSLQELQPELRLEPGPLGLSVRFLSDCSAKELVELGALLQASPDWQQHVSTSLVQGLQAAMRRTVLAKATPAPAANGVFIQHSTTPTATTSHELTVLPDQVPAAAQLTSFLMALPPALQPAPDYLVALGSAGLRAAVHHTVVSEPVLVMALSLLASPAVHALGLEAKQGVVELVGQALLLKPTQEDDQEVQQQPWPAVSCPSFAALLAQLGQ</sequence>